<comment type="caution">
    <text evidence="1">The sequence shown here is derived from an EMBL/GenBank/DDBJ whole genome shotgun (WGS) entry which is preliminary data.</text>
</comment>
<evidence type="ECO:0000313" key="1">
    <source>
        <dbReference type="EMBL" id="CAG8807130.1"/>
    </source>
</evidence>
<reference evidence="1" key="1">
    <citation type="submission" date="2021-06" db="EMBL/GenBank/DDBJ databases">
        <authorList>
            <person name="Kallberg Y."/>
            <person name="Tangrot J."/>
            <person name="Rosling A."/>
        </authorList>
    </citation>
    <scope>NUCLEOTIDE SEQUENCE</scope>
    <source>
        <strain evidence="1">MA453B</strain>
    </source>
</reference>
<accession>A0A9N9K201</accession>
<keyword evidence="2" id="KW-1185">Reference proteome</keyword>
<dbReference type="EMBL" id="CAJVPY010042149">
    <property type="protein sequence ID" value="CAG8807130.1"/>
    <property type="molecule type" value="Genomic_DNA"/>
</dbReference>
<protein>
    <submittedName>
        <fullName evidence="1">25835_t:CDS:1</fullName>
    </submittedName>
</protein>
<evidence type="ECO:0000313" key="2">
    <source>
        <dbReference type="Proteomes" id="UP000789405"/>
    </source>
</evidence>
<sequence>EIENLKEYEIPDYKNLERLKSDFPNDLKQELKESHQKRLDFLKYLNEIQLNNEWTRKIKKKFEDYKNKFNNLRIGEIIDIIYNKVLNEINNIKNLEDFIINSYGHGKLTENILALDEQTSIDTKTCGGKFYLRNFEIHLNFVKFKLNDEKTFDKTSSFYTQEIKEYINKIISIHEENSIMYYQVIINKMNASTNKEDFKDWGDFDQSIKYLDDKYLKEKKPQIYKKSGKKNYKMSEPVIPPIIPEEDDRLLYEKIEITEDRLINGHKFQQETDTHTLDLVKEIWE</sequence>
<organism evidence="1 2">
    <name type="scientific">Dentiscutata erythropus</name>
    <dbReference type="NCBI Taxonomy" id="1348616"/>
    <lineage>
        <taxon>Eukaryota</taxon>
        <taxon>Fungi</taxon>
        <taxon>Fungi incertae sedis</taxon>
        <taxon>Mucoromycota</taxon>
        <taxon>Glomeromycotina</taxon>
        <taxon>Glomeromycetes</taxon>
        <taxon>Diversisporales</taxon>
        <taxon>Gigasporaceae</taxon>
        <taxon>Dentiscutata</taxon>
    </lineage>
</organism>
<feature type="non-terminal residue" evidence="1">
    <location>
        <position position="1"/>
    </location>
</feature>
<proteinExistence type="predicted"/>
<dbReference type="AlphaFoldDB" id="A0A9N9K201"/>
<feature type="non-terminal residue" evidence="1">
    <location>
        <position position="285"/>
    </location>
</feature>
<dbReference type="Proteomes" id="UP000789405">
    <property type="component" value="Unassembled WGS sequence"/>
</dbReference>
<gene>
    <name evidence="1" type="ORF">DERYTH_LOCUS24606</name>
</gene>
<name>A0A9N9K201_9GLOM</name>